<gene>
    <name evidence="2" type="ORF">FBUS_02753</name>
</gene>
<proteinExistence type="predicted"/>
<accession>A0A8E0RX40</accession>
<evidence type="ECO:0000313" key="3">
    <source>
        <dbReference type="Proteomes" id="UP000728185"/>
    </source>
</evidence>
<comment type="caution">
    <text evidence="2">The sequence shown here is derived from an EMBL/GenBank/DDBJ whole genome shotgun (WGS) entry which is preliminary data.</text>
</comment>
<reference evidence="2" key="1">
    <citation type="submission" date="2019-05" db="EMBL/GenBank/DDBJ databases">
        <title>Annotation for the trematode Fasciolopsis buski.</title>
        <authorList>
            <person name="Choi Y.-J."/>
        </authorList>
    </citation>
    <scope>NUCLEOTIDE SEQUENCE</scope>
    <source>
        <strain evidence="2">HT</strain>
        <tissue evidence="2">Whole worm</tissue>
    </source>
</reference>
<dbReference type="EMBL" id="LUCM01003846">
    <property type="protein sequence ID" value="KAA0195242.1"/>
    <property type="molecule type" value="Genomic_DNA"/>
</dbReference>
<protein>
    <submittedName>
        <fullName evidence="2">Uncharacterized protein</fullName>
    </submittedName>
</protein>
<evidence type="ECO:0000256" key="1">
    <source>
        <dbReference type="SAM" id="MobiDB-lite"/>
    </source>
</evidence>
<evidence type="ECO:0000313" key="2">
    <source>
        <dbReference type="EMBL" id="KAA0195242.1"/>
    </source>
</evidence>
<organism evidence="2 3">
    <name type="scientific">Fasciolopsis buskii</name>
    <dbReference type="NCBI Taxonomy" id="27845"/>
    <lineage>
        <taxon>Eukaryota</taxon>
        <taxon>Metazoa</taxon>
        <taxon>Spiralia</taxon>
        <taxon>Lophotrochozoa</taxon>
        <taxon>Platyhelminthes</taxon>
        <taxon>Trematoda</taxon>
        <taxon>Digenea</taxon>
        <taxon>Plagiorchiida</taxon>
        <taxon>Echinostomata</taxon>
        <taxon>Echinostomatoidea</taxon>
        <taxon>Fasciolidae</taxon>
        <taxon>Fasciolopsis</taxon>
    </lineage>
</organism>
<sequence>MQCVPVEYTYLVPVSYQLVHWLNLYTWPNSTPSNSVAFPFADPESGCKLAWARFHVLESIPRSIVDLRTGMQLNLGELANQACGAVVQSLRSHINDLRRYDHTQLAVRIQMKPPDQVGYQVASLRSELDVLIPHSPGGVDTNEAIHSPKSTTAFSPSTDPCDCSFDLERCLTPVIQSWLSWMRFDAGPMDSPSSFSSFSPAARTPTGPRSVSSLSDSTSTPDCSPQLVVELDFYLLD</sequence>
<name>A0A8E0RX40_9TREM</name>
<feature type="compositionally biased region" description="Low complexity" evidence="1">
    <location>
        <begin position="210"/>
        <end position="223"/>
    </location>
</feature>
<dbReference type="OrthoDB" id="10465391at2759"/>
<keyword evidence="3" id="KW-1185">Reference proteome</keyword>
<dbReference type="Gene3D" id="3.30.500.40">
    <property type="match status" value="1"/>
</dbReference>
<feature type="region of interest" description="Disordered" evidence="1">
    <location>
        <begin position="194"/>
        <end position="223"/>
    </location>
</feature>
<dbReference type="Proteomes" id="UP000728185">
    <property type="component" value="Unassembled WGS sequence"/>
</dbReference>
<dbReference type="AlphaFoldDB" id="A0A8E0RX40"/>